<protein>
    <recommendedName>
        <fullName evidence="8">Pyroglutamyl-peptidase 1</fullName>
    </recommendedName>
</protein>
<keyword evidence="2" id="KW-0645">Protease</keyword>
<dbReference type="InterPro" id="IPR036440">
    <property type="entry name" value="Peptidase_C15-like_sf"/>
</dbReference>
<dbReference type="SUPFAM" id="SSF53182">
    <property type="entry name" value="Pyrrolidone carboxyl peptidase (pyroglutamate aminopeptidase)"/>
    <property type="match status" value="1"/>
</dbReference>
<dbReference type="InParanoid" id="A0A2J7QA94"/>
<dbReference type="STRING" id="105785.A0A2J7QA94"/>
<keyword evidence="7" id="KW-1185">Reference proteome</keyword>
<evidence type="ECO:0000313" key="6">
    <source>
        <dbReference type="EMBL" id="PNF25508.1"/>
    </source>
</evidence>
<evidence type="ECO:0000256" key="1">
    <source>
        <dbReference type="ARBA" id="ARBA00006641"/>
    </source>
</evidence>
<dbReference type="PANTHER" id="PTHR23402">
    <property type="entry name" value="PROTEASE FAMILY C15 PYROGLUTAMYL-PEPTIDASE I-RELATED"/>
    <property type="match status" value="1"/>
</dbReference>
<comment type="similarity">
    <text evidence="1">Belongs to the peptidase C15 family.</text>
</comment>
<dbReference type="OrthoDB" id="407146at2759"/>
<sequence length="155" mass="17049">MSILILPKLVVHVGVSTLATGLTLELQAHKSGYCRKDVQGKLPPSHEVSSGKAEVIQPMFDVEDVCKAVDKAKIRVPVCCSSDAGRYLCEFTYFMSLNIDNLRTIFIHVPVLNKPYSAADLAEGIKTVLRVLIQELRAQNQEGLLNNEVCPQKVA</sequence>
<comment type="caution">
    <text evidence="6">The sequence shown here is derived from an EMBL/GenBank/DDBJ whole genome shotgun (WGS) entry which is preliminary data.</text>
</comment>
<dbReference type="Proteomes" id="UP000235965">
    <property type="component" value="Unassembled WGS sequence"/>
</dbReference>
<accession>A0A2J7QA94</accession>
<feature type="signal peptide" evidence="5">
    <location>
        <begin position="1"/>
        <end position="21"/>
    </location>
</feature>
<dbReference type="InterPro" id="IPR016125">
    <property type="entry name" value="Peptidase_C15-like"/>
</dbReference>
<dbReference type="EMBL" id="NEVH01016331">
    <property type="protein sequence ID" value="PNF25508.1"/>
    <property type="molecule type" value="Genomic_DNA"/>
</dbReference>
<feature type="chain" id="PRO_5014425576" description="Pyroglutamyl-peptidase 1" evidence="5">
    <location>
        <begin position="22"/>
        <end position="155"/>
    </location>
</feature>
<dbReference type="FunCoup" id="A0A2J7QA94">
    <property type="interactions" value="95"/>
</dbReference>
<reference evidence="6 7" key="1">
    <citation type="submission" date="2017-12" db="EMBL/GenBank/DDBJ databases">
        <title>Hemimetabolous genomes reveal molecular basis of termite eusociality.</title>
        <authorList>
            <person name="Harrison M.C."/>
            <person name="Jongepier E."/>
            <person name="Robertson H.M."/>
            <person name="Arning N."/>
            <person name="Bitard-Feildel T."/>
            <person name="Chao H."/>
            <person name="Childers C.P."/>
            <person name="Dinh H."/>
            <person name="Doddapaneni H."/>
            <person name="Dugan S."/>
            <person name="Gowin J."/>
            <person name="Greiner C."/>
            <person name="Han Y."/>
            <person name="Hu H."/>
            <person name="Hughes D.S.T."/>
            <person name="Huylmans A.-K."/>
            <person name="Kemena C."/>
            <person name="Kremer L.P.M."/>
            <person name="Lee S.L."/>
            <person name="Lopez-Ezquerra A."/>
            <person name="Mallet L."/>
            <person name="Monroy-Kuhn J.M."/>
            <person name="Moser A."/>
            <person name="Murali S.C."/>
            <person name="Muzny D.M."/>
            <person name="Otani S."/>
            <person name="Piulachs M.-D."/>
            <person name="Poelchau M."/>
            <person name="Qu J."/>
            <person name="Schaub F."/>
            <person name="Wada-Katsumata A."/>
            <person name="Worley K.C."/>
            <person name="Xie Q."/>
            <person name="Ylla G."/>
            <person name="Poulsen M."/>
            <person name="Gibbs R.A."/>
            <person name="Schal C."/>
            <person name="Richards S."/>
            <person name="Belles X."/>
            <person name="Korb J."/>
            <person name="Bornberg-Bauer E."/>
        </authorList>
    </citation>
    <scope>NUCLEOTIDE SEQUENCE [LARGE SCALE GENOMIC DNA]</scope>
    <source>
        <tissue evidence="6">Whole body</tissue>
    </source>
</reference>
<evidence type="ECO:0000313" key="7">
    <source>
        <dbReference type="Proteomes" id="UP000235965"/>
    </source>
</evidence>
<dbReference type="Gene3D" id="3.40.630.20">
    <property type="entry name" value="Peptidase C15, pyroglutamyl peptidase I-like"/>
    <property type="match status" value="1"/>
</dbReference>
<dbReference type="AlphaFoldDB" id="A0A2J7QA94"/>
<keyword evidence="4" id="KW-0788">Thiol protease</keyword>
<evidence type="ECO:0000256" key="5">
    <source>
        <dbReference type="SAM" id="SignalP"/>
    </source>
</evidence>
<keyword evidence="5" id="KW-0732">Signal</keyword>
<evidence type="ECO:0000256" key="4">
    <source>
        <dbReference type="ARBA" id="ARBA00022807"/>
    </source>
</evidence>
<evidence type="ECO:0000256" key="2">
    <source>
        <dbReference type="ARBA" id="ARBA00022670"/>
    </source>
</evidence>
<gene>
    <name evidence="6" type="ORF">B7P43_G05205</name>
</gene>
<keyword evidence="3" id="KW-0378">Hydrolase</keyword>
<proteinExistence type="inferred from homology"/>
<evidence type="ECO:0008006" key="8">
    <source>
        <dbReference type="Google" id="ProtNLM"/>
    </source>
</evidence>
<dbReference type="GO" id="GO:0006508">
    <property type="term" value="P:proteolysis"/>
    <property type="evidence" value="ECO:0007669"/>
    <property type="project" value="UniProtKB-KW"/>
</dbReference>
<dbReference type="GO" id="GO:0008234">
    <property type="term" value="F:cysteine-type peptidase activity"/>
    <property type="evidence" value="ECO:0007669"/>
    <property type="project" value="UniProtKB-KW"/>
</dbReference>
<dbReference type="PANTHER" id="PTHR23402:SF1">
    <property type="entry name" value="PYROGLUTAMYL-PEPTIDASE I"/>
    <property type="match status" value="1"/>
</dbReference>
<evidence type="ECO:0000256" key="3">
    <source>
        <dbReference type="ARBA" id="ARBA00022801"/>
    </source>
</evidence>
<organism evidence="6 7">
    <name type="scientific">Cryptotermes secundus</name>
    <dbReference type="NCBI Taxonomy" id="105785"/>
    <lineage>
        <taxon>Eukaryota</taxon>
        <taxon>Metazoa</taxon>
        <taxon>Ecdysozoa</taxon>
        <taxon>Arthropoda</taxon>
        <taxon>Hexapoda</taxon>
        <taxon>Insecta</taxon>
        <taxon>Pterygota</taxon>
        <taxon>Neoptera</taxon>
        <taxon>Polyneoptera</taxon>
        <taxon>Dictyoptera</taxon>
        <taxon>Blattodea</taxon>
        <taxon>Blattoidea</taxon>
        <taxon>Termitoidae</taxon>
        <taxon>Kalotermitidae</taxon>
        <taxon>Cryptotermitinae</taxon>
        <taxon>Cryptotermes</taxon>
    </lineage>
</organism>
<name>A0A2J7QA94_9NEOP</name>